<reference evidence="2" key="1">
    <citation type="journal article" date="2021" name="Nat. Commun.">
        <title>Genetic determinants of endophytism in the Arabidopsis root mycobiome.</title>
        <authorList>
            <person name="Mesny F."/>
            <person name="Miyauchi S."/>
            <person name="Thiergart T."/>
            <person name="Pickel B."/>
            <person name="Atanasova L."/>
            <person name="Karlsson M."/>
            <person name="Huettel B."/>
            <person name="Barry K.W."/>
            <person name="Haridas S."/>
            <person name="Chen C."/>
            <person name="Bauer D."/>
            <person name="Andreopoulos W."/>
            <person name="Pangilinan J."/>
            <person name="LaButti K."/>
            <person name="Riley R."/>
            <person name="Lipzen A."/>
            <person name="Clum A."/>
            <person name="Drula E."/>
            <person name="Henrissat B."/>
            <person name="Kohler A."/>
            <person name="Grigoriev I.V."/>
            <person name="Martin F.M."/>
            <person name="Hacquard S."/>
        </authorList>
    </citation>
    <scope>NUCLEOTIDE SEQUENCE</scope>
    <source>
        <strain evidence="2">MPI-CAGE-AT-0016</strain>
    </source>
</reference>
<name>A0A8K0TM94_9PEZI</name>
<feature type="region of interest" description="Disordered" evidence="1">
    <location>
        <begin position="1"/>
        <end position="20"/>
    </location>
</feature>
<feature type="region of interest" description="Disordered" evidence="1">
    <location>
        <begin position="427"/>
        <end position="452"/>
    </location>
</feature>
<proteinExistence type="predicted"/>
<dbReference type="InterPro" id="IPR025213">
    <property type="entry name" value="Sim4_Fta2"/>
</dbReference>
<dbReference type="AlphaFoldDB" id="A0A8K0TM94"/>
<evidence type="ECO:0000256" key="1">
    <source>
        <dbReference type="SAM" id="MobiDB-lite"/>
    </source>
</evidence>
<evidence type="ECO:0000313" key="2">
    <source>
        <dbReference type="EMBL" id="KAH7374813.1"/>
    </source>
</evidence>
<dbReference type="OrthoDB" id="3432781at2759"/>
<feature type="compositionally biased region" description="Basic residues" evidence="1">
    <location>
        <begin position="437"/>
        <end position="446"/>
    </location>
</feature>
<dbReference type="EMBL" id="JAGPXD010000001">
    <property type="protein sequence ID" value="KAH7374813.1"/>
    <property type="molecule type" value="Genomic_DNA"/>
</dbReference>
<comment type="caution">
    <text evidence="2">The sequence shown here is derived from an EMBL/GenBank/DDBJ whole genome shotgun (WGS) entry which is preliminary data.</text>
</comment>
<dbReference type="Pfam" id="PF13095">
    <property type="entry name" value="FTA2"/>
    <property type="match status" value="1"/>
</dbReference>
<gene>
    <name evidence="2" type="ORF">B0T11DRAFT_344631</name>
</gene>
<dbReference type="Proteomes" id="UP000813385">
    <property type="component" value="Unassembled WGS sequence"/>
</dbReference>
<accession>A0A8K0TM94</accession>
<sequence length="452" mass="50924">MVQEATATSPNKEQKTPMSSTELLAPLPLCDGPKLAPFTQNFEHLKFEPELVIRDQDTYAHGLIIKAKLDDKTYGIKFSDPFSAECRAYGRLQEARAEHLAAKAYGYVALFINDQTEEMFKPAMAMTADGVWSGLVDFMNHLQEGPSSTAYAPDIIERPLTEPIYGIVKEWMGADEEHDVARQWAQSPEEQMAKHQRYLDRLPRQLENLHELHRHGIVVRDLHSSQWVEGALVDLSHSWTIPHVLGQGDRARPDWTFASLAARDLFMFQRVINFQNEQVDHMVDRLHGQGVFGPFRKSTLISYPSSDSVLEATDLEDAPTARREGLRPLPHRLAPVPRHEPARKKNGNQKQLPLLLYTERYDPEGASGSAALIPWTNGPRWDPARFVPGKQRGDEESHGDVLGGYIDSVKAASRRDRIIKLEAMSKIKGGGSTKGGKVTKRRRKRAKTAERS</sequence>
<keyword evidence="3" id="KW-1185">Reference proteome</keyword>
<evidence type="ECO:0000313" key="3">
    <source>
        <dbReference type="Proteomes" id="UP000813385"/>
    </source>
</evidence>
<organism evidence="2 3">
    <name type="scientific">Plectosphaerella cucumerina</name>
    <dbReference type="NCBI Taxonomy" id="40658"/>
    <lineage>
        <taxon>Eukaryota</taxon>
        <taxon>Fungi</taxon>
        <taxon>Dikarya</taxon>
        <taxon>Ascomycota</taxon>
        <taxon>Pezizomycotina</taxon>
        <taxon>Sordariomycetes</taxon>
        <taxon>Hypocreomycetidae</taxon>
        <taxon>Glomerellales</taxon>
        <taxon>Plectosphaerellaceae</taxon>
        <taxon>Plectosphaerella</taxon>
    </lineage>
</organism>
<protein>
    <submittedName>
        <fullName evidence="2">Uncharacterized protein</fullName>
    </submittedName>
</protein>